<evidence type="ECO:0000256" key="1">
    <source>
        <dbReference type="SAM" id="MobiDB-lite"/>
    </source>
</evidence>
<organism evidence="2">
    <name type="scientific">viral metagenome</name>
    <dbReference type="NCBI Taxonomy" id="1070528"/>
    <lineage>
        <taxon>unclassified sequences</taxon>
        <taxon>metagenomes</taxon>
        <taxon>organismal metagenomes</taxon>
    </lineage>
</organism>
<evidence type="ECO:0000313" key="2">
    <source>
        <dbReference type="EMBL" id="QJA51729.1"/>
    </source>
</evidence>
<dbReference type="EMBL" id="MT144285">
    <property type="protein sequence ID" value="QJA51729.1"/>
    <property type="molecule type" value="Genomic_DNA"/>
</dbReference>
<proteinExistence type="predicted"/>
<reference evidence="2" key="1">
    <citation type="submission" date="2020-03" db="EMBL/GenBank/DDBJ databases">
        <title>The deep terrestrial virosphere.</title>
        <authorList>
            <person name="Holmfeldt K."/>
            <person name="Nilsson E."/>
            <person name="Simone D."/>
            <person name="Lopez-Fernandez M."/>
            <person name="Wu X."/>
            <person name="de Brujin I."/>
            <person name="Lundin D."/>
            <person name="Andersson A."/>
            <person name="Bertilsson S."/>
            <person name="Dopson M."/>
        </authorList>
    </citation>
    <scope>NUCLEOTIDE SEQUENCE</scope>
    <source>
        <strain evidence="2">TM448A02269</strain>
    </source>
</reference>
<name>A0A6H1ZW71_9ZZZZ</name>
<gene>
    <name evidence="2" type="ORF">TM448A02269_0010</name>
</gene>
<accession>A0A6H1ZW71</accession>
<sequence>MPEIGAPHKVTHQDGGNDEISLTGLSGLAGESQTPLAHKTSHQDGGTDEISVGGLAGRQIFVPYNAKIADINEADTNKHTLNLETALSETRKIIALIAMTSRVSGSSVFWVYPNEGTTGIDLVATLRYGSTLIIKDATQRLQYSQGFANDDWDLYCFGYVVEI</sequence>
<feature type="region of interest" description="Disordered" evidence="1">
    <location>
        <begin position="1"/>
        <end position="26"/>
    </location>
</feature>
<protein>
    <submittedName>
        <fullName evidence="2">Uncharacterized protein</fullName>
    </submittedName>
</protein>
<dbReference type="AlphaFoldDB" id="A0A6H1ZW71"/>